<keyword evidence="2" id="KW-1185">Reference proteome</keyword>
<sequence length="84" mass="9533">MRESILPIYSPCFGKVENILVNETSRIYEWEKLFLIREKNGTVNEITVGISGLIASLEVNENQNVTPNTVLFKIKEDLFITGSD</sequence>
<dbReference type="AlphaFoldDB" id="A0A926NHA4"/>
<dbReference type="RefSeq" id="WP_191158374.1">
    <property type="nucleotide sequence ID" value="NZ_JACXAI010000012.1"/>
</dbReference>
<dbReference type="InterPro" id="IPR011053">
    <property type="entry name" value="Single_hybrid_motif"/>
</dbReference>
<reference evidence="1" key="1">
    <citation type="submission" date="2020-09" db="EMBL/GenBank/DDBJ databases">
        <title>A novel bacterium of genus Bacillus, isolated from South China Sea.</title>
        <authorList>
            <person name="Huang H."/>
            <person name="Mo K."/>
            <person name="Hu Y."/>
        </authorList>
    </citation>
    <scope>NUCLEOTIDE SEQUENCE</scope>
    <source>
        <strain evidence="1">IB182487</strain>
    </source>
</reference>
<protein>
    <recommendedName>
        <fullName evidence="3">Biotin carboxyl carrier protein</fullName>
    </recommendedName>
</protein>
<name>A0A926NHA4_9BACI</name>
<proteinExistence type="predicted"/>
<comment type="caution">
    <text evidence="1">The sequence shown here is derived from an EMBL/GenBank/DDBJ whole genome shotgun (WGS) entry which is preliminary data.</text>
</comment>
<dbReference type="SUPFAM" id="SSF51230">
    <property type="entry name" value="Single hybrid motif"/>
    <property type="match status" value="1"/>
</dbReference>
<dbReference type="Proteomes" id="UP000626844">
    <property type="component" value="Unassembled WGS sequence"/>
</dbReference>
<gene>
    <name evidence="1" type="ORF">IC621_11085</name>
</gene>
<evidence type="ECO:0000313" key="1">
    <source>
        <dbReference type="EMBL" id="MBD1380775.1"/>
    </source>
</evidence>
<evidence type="ECO:0000313" key="2">
    <source>
        <dbReference type="Proteomes" id="UP000626844"/>
    </source>
</evidence>
<dbReference type="EMBL" id="JACXAI010000012">
    <property type="protein sequence ID" value="MBD1380775.1"/>
    <property type="molecule type" value="Genomic_DNA"/>
</dbReference>
<organism evidence="1 2">
    <name type="scientific">Metabacillus arenae</name>
    <dbReference type="NCBI Taxonomy" id="2771434"/>
    <lineage>
        <taxon>Bacteria</taxon>
        <taxon>Bacillati</taxon>
        <taxon>Bacillota</taxon>
        <taxon>Bacilli</taxon>
        <taxon>Bacillales</taxon>
        <taxon>Bacillaceae</taxon>
        <taxon>Metabacillus</taxon>
    </lineage>
</organism>
<accession>A0A926NHA4</accession>
<evidence type="ECO:0008006" key="3">
    <source>
        <dbReference type="Google" id="ProtNLM"/>
    </source>
</evidence>
<dbReference type="Gene3D" id="2.40.50.100">
    <property type="match status" value="1"/>
</dbReference>